<evidence type="ECO:0000313" key="5">
    <source>
        <dbReference type="Proteomes" id="UP000318483"/>
    </source>
</evidence>
<evidence type="ECO:0000256" key="2">
    <source>
        <dbReference type="SAM" id="SignalP"/>
    </source>
</evidence>
<dbReference type="Proteomes" id="UP000318483">
    <property type="component" value="Chromosome"/>
</dbReference>
<dbReference type="EMBL" id="CP042261">
    <property type="protein sequence ID" value="QDY70255.1"/>
    <property type="molecule type" value="Genomic_DNA"/>
</dbReference>
<dbReference type="RefSeq" id="WP_146365674.1">
    <property type="nucleotide sequence ID" value="NZ_CP042261.1"/>
</dbReference>
<protein>
    <submittedName>
        <fullName evidence="4">VPLPA-CTERM sorting domain-containing protein</fullName>
    </submittedName>
</protein>
<dbReference type="InterPro" id="IPR022472">
    <property type="entry name" value="VPLPA-CTERM"/>
</dbReference>
<keyword evidence="2" id="KW-0732">Signal</keyword>
<dbReference type="NCBIfam" id="TIGR03370">
    <property type="entry name" value="VPLPA-CTERM"/>
    <property type="match status" value="1"/>
</dbReference>
<evidence type="ECO:0000259" key="3">
    <source>
        <dbReference type="Pfam" id="PF20597"/>
    </source>
</evidence>
<feature type="transmembrane region" description="Helical" evidence="1">
    <location>
        <begin position="321"/>
        <end position="341"/>
    </location>
</feature>
<proteinExistence type="predicted"/>
<dbReference type="Pfam" id="PF20597">
    <property type="entry name" value="pAdhesive_15"/>
    <property type="match status" value="1"/>
</dbReference>
<sequence length="346" mass="35700">MLKILGLSAVFALSAFSAQASSLSLQELITEFNGISKGDWQAQSHTQGRGYVGGNLSNGATSFGSRADLLAPSVGGGNTLVVKGSVGNQVKSFSGENVVIGGAMSDHLEVQNGGDGYIGGAYSGHNNFGNNHSNQSVQGAAFADRFPEIDFSEIDHAVQSLGAMGGYTARDSEPAEKKTLHFDTAPASGGISVYNVSFADLASANNTFFVDDLGGADQIIVNVSGDAALSSFSAHHAGLFGGEAEKRSIASSILWNFYEFTGQLDIMTNVLGTVIAPFAQVHVNSDIDGSLLAASIRQHNGQLHIANFSGDLGDLTATTPVPLPAGLPLLLAGLGGLGIAARRKRR</sequence>
<dbReference type="KEGG" id="lit:FPZ52_05825"/>
<evidence type="ECO:0000313" key="4">
    <source>
        <dbReference type="EMBL" id="QDY70255.1"/>
    </source>
</evidence>
<keyword evidence="1" id="KW-1133">Transmembrane helix</keyword>
<dbReference type="InterPro" id="IPR026588">
    <property type="entry name" value="Choice_anch_A"/>
</dbReference>
<feature type="chain" id="PRO_5022721188" evidence="2">
    <location>
        <begin position="21"/>
        <end position="346"/>
    </location>
</feature>
<reference evidence="4 5" key="1">
    <citation type="submission" date="2019-07" db="EMBL/GenBank/DDBJ databases">
        <title>Litoreibacter alkalisoli sp. nov., isolated from saline-alkaline soil.</title>
        <authorList>
            <person name="Wang S."/>
            <person name="Xu L."/>
            <person name="Xing Y.-T."/>
            <person name="Sun J.-Q."/>
        </authorList>
    </citation>
    <scope>NUCLEOTIDE SEQUENCE [LARGE SCALE GENOMIC DNA]</scope>
    <source>
        <strain evidence="4 5">LN3S51</strain>
    </source>
</reference>
<evidence type="ECO:0000256" key="1">
    <source>
        <dbReference type="SAM" id="Phobius"/>
    </source>
</evidence>
<feature type="domain" description="Choice-of-anchor A" evidence="3">
    <location>
        <begin position="28"/>
        <end position="304"/>
    </location>
</feature>
<dbReference type="NCBIfam" id="TIGR04215">
    <property type="entry name" value="choice_anch_A"/>
    <property type="match status" value="1"/>
</dbReference>
<feature type="signal peptide" evidence="2">
    <location>
        <begin position="1"/>
        <end position="20"/>
    </location>
</feature>
<gene>
    <name evidence="4" type="ORF">FPZ52_05825</name>
</gene>
<keyword evidence="1" id="KW-0812">Transmembrane</keyword>
<organism evidence="4 5">
    <name type="scientific">Qingshengfaniella alkalisoli</name>
    <dbReference type="NCBI Taxonomy" id="2599296"/>
    <lineage>
        <taxon>Bacteria</taxon>
        <taxon>Pseudomonadati</taxon>
        <taxon>Pseudomonadota</taxon>
        <taxon>Alphaproteobacteria</taxon>
        <taxon>Rhodobacterales</taxon>
        <taxon>Paracoccaceae</taxon>
        <taxon>Qingshengfaniella</taxon>
    </lineage>
</organism>
<keyword evidence="1" id="KW-0472">Membrane</keyword>
<dbReference type="OrthoDB" id="8775303at2"/>
<accession>A0A5B8I8F0</accession>
<name>A0A5B8I8F0_9RHOB</name>
<dbReference type="AlphaFoldDB" id="A0A5B8I8F0"/>
<keyword evidence="5" id="KW-1185">Reference proteome</keyword>